<name>A0A9Q1L124_9CARY</name>
<accession>A0A9Q1L124</accession>
<reference evidence="1" key="1">
    <citation type="submission" date="2022-04" db="EMBL/GenBank/DDBJ databases">
        <title>Carnegiea gigantea Genome sequencing and assembly v2.</title>
        <authorList>
            <person name="Copetti D."/>
            <person name="Sanderson M.J."/>
            <person name="Burquez A."/>
            <person name="Wojciechowski M.F."/>
        </authorList>
    </citation>
    <scope>NUCLEOTIDE SEQUENCE</scope>
    <source>
        <strain evidence="1">SGP5-SGP5p</strain>
        <tissue evidence="1">Aerial part</tissue>
    </source>
</reference>
<evidence type="ECO:0000313" key="2">
    <source>
        <dbReference type="Proteomes" id="UP001153076"/>
    </source>
</evidence>
<gene>
    <name evidence="1" type="ORF">Cgig2_000133</name>
</gene>
<dbReference type="Proteomes" id="UP001153076">
    <property type="component" value="Unassembled WGS sequence"/>
</dbReference>
<protein>
    <submittedName>
        <fullName evidence="1">Uncharacterized protein</fullName>
    </submittedName>
</protein>
<organism evidence="1 2">
    <name type="scientific">Carnegiea gigantea</name>
    <dbReference type="NCBI Taxonomy" id="171969"/>
    <lineage>
        <taxon>Eukaryota</taxon>
        <taxon>Viridiplantae</taxon>
        <taxon>Streptophyta</taxon>
        <taxon>Embryophyta</taxon>
        <taxon>Tracheophyta</taxon>
        <taxon>Spermatophyta</taxon>
        <taxon>Magnoliopsida</taxon>
        <taxon>eudicotyledons</taxon>
        <taxon>Gunneridae</taxon>
        <taxon>Pentapetalae</taxon>
        <taxon>Caryophyllales</taxon>
        <taxon>Cactineae</taxon>
        <taxon>Cactaceae</taxon>
        <taxon>Cactoideae</taxon>
        <taxon>Echinocereeae</taxon>
        <taxon>Carnegiea</taxon>
    </lineage>
</organism>
<sequence>MVRPFFGARLMKSVSYTTLAPPPKKYSTINISAEVESVGTTHAHNALLRRWHVGVHAFIYVVEFGFSARFRQITGLETRWRKKGVERHLRRRIMGLEGRRRKKAVNRRLRRQRVLHMGHPYVANLMVEIGGLEGRRRKKAVNRRLHRRCVLHMHLPSAADLMFEGLQRGKFS</sequence>
<comment type="caution">
    <text evidence="1">The sequence shown here is derived from an EMBL/GenBank/DDBJ whole genome shotgun (WGS) entry which is preliminary data.</text>
</comment>
<evidence type="ECO:0000313" key="1">
    <source>
        <dbReference type="EMBL" id="KAJ8452544.1"/>
    </source>
</evidence>
<dbReference type="EMBL" id="JAKOGI010000004">
    <property type="protein sequence ID" value="KAJ8452544.1"/>
    <property type="molecule type" value="Genomic_DNA"/>
</dbReference>
<keyword evidence="2" id="KW-1185">Reference proteome</keyword>
<proteinExistence type="predicted"/>
<dbReference type="AlphaFoldDB" id="A0A9Q1L124"/>